<dbReference type="GO" id="GO:0009904">
    <property type="term" value="P:chloroplast accumulation movement"/>
    <property type="evidence" value="ECO:0007669"/>
    <property type="project" value="TreeGrafter"/>
</dbReference>
<evidence type="ECO:0000313" key="5">
    <source>
        <dbReference type="Proteomes" id="UP000322667"/>
    </source>
</evidence>
<reference evidence="4 5" key="1">
    <citation type="submission" date="2019-07" db="EMBL/GenBank/DDBJ databases">
        <title>WGS assembly of Gossypium tomentosum.</title>
        <authorList>
            <person name="Chen Z.J."/>
            <person name="Sreedasyam A."/>
            <person name="Ando A."/>
            <person name="Song Q."/>
            <person name="De L."/>
            <person name="Hulse-Kemp A."/>
            <person name="Ding M."/>
            <person name="Ye W."/>
            <person name="Kirkbride R."/>
            <person name="Jenkins J."/>
            <person name="Plott C."/>
            <person name="Lovell J."/>
            <person name="Lin Y.-M."/>
            <person name="Vaughn R."/>
            <person name="Liu B."/>
            <person name="Li W."/>
            <person name="Simpson S."/>
            <person name="Scheffler B."/>
            <person name="Saski C."/>
            <person name="Grover C."/>
            <person name="Hu G."/>
            <person name="Conover J."/>
            <person name="Carlson J."/>
            <person name="Shu S."/>
            <person name="Boston L."/>
            <person name="Williams M."/>
            <person name="Peterson D."/>
            <person name="Mcgee K."/>
            <person name="Jones D."/>
            <person name="Wendel J."/>
            <person name="Stelly D."/>
            <person name="Grimwood J."/>
            <person name="Schmutz J."/>
        </authorList>
    </citation>
    <scope>NUCLEOTIDE SEQUENCE [LARGE SCALE GENOMIC DNA]</scope>
    <source>
        <strain evidence="4">7179.01</strain>
    </source>
</reference>
<organism evidence="4 5">
    <name type="scientific">Gossypium tomentosum</name>
    <name type="common">Hawaiian cotton</name>
    <name type="synonym">Gossypium sandvicense</name>
    <dbReference type="NCBI Taxonomy" id="34277"/>
    <lineage>
        <taxon>Eukaryota</taxon>
        <taxon>Viridiplantae</taxon>
        <taxon>Streptophyta</taxon>
        <taxon>Embryophyta</taxon>
        <taxon>Tracheophyta</taxon>
        <taxon>Spermatophyta</taxon>
        <taxon>Magnoliopsida</taxon>
        <taxon>eudicotyledons</taxon>
        <taxon>Gunneridae</taxon>
        <taxon>Pentapetalae</taxon>
        <taxon>rosids</taxon>
        <taxon>malvids</taxon>
        <taxon>Malvales</taxon>
        <taxon>Malvaceae</taxon>
        <taxon>Malvoideae</taxon>
        <taxon>Gossypium</taxon>
    </lineage>
</organism>
<name>A0A5D2KD67_GOSTO</name>
<dbReference type="PANTHER" id="PTHR32054:SF9">
    <property type="entry name" value="OS04G0116200 PROTEIN"/>
    <property type="match status" value="1"/>
</dbReference>
<dbReference type="AlphaFoldDB" id="A0A5D2KD67"/>
<evidence type="ECO:0000256" key="2">
    <source>
        <dbReference type="ARBA" id="ARBA00023054"/>
    </source>
</evidence>
<protein>
    <recommendedName>
        <fullName evidence="6">WEB family protein</fullName>
    </recommendedName>
</protein>
<accession>A0A5D2KD67</accession>
<dbReference type="EMBL" id="CM017628">
    <property type="protein sequence ID" value="TYH64719.1"/>
    <property type="molecule type" value="Genomic_DNA"/>
</dbReference>
<gene>
    <name evidence="4" type="ORF">ES332_D06G006200v1</name>
</gene>
<proteinExistence type="inferred from homology"/>
<dbReference type="GO" id="GO:0005829">
    <property type="term" value="C:cytosol"/>
    <property type="evidence" value="ECO:0007669"/>
    <property type="project" value="TreeGrafter"/>
</dbReference>
<keyword evidence="5" id="KW-1185">Reference proteome</keyword>
<dbReference type="Proteomes" id="UP000322667">
    <property type="component" value="Chromosome D06"/>
</dbReference>
<sequence length="273" mass="31213">MPKYKNRIPVKWTRRNEAPFPPCFPIAPSYQLETNLPISPFPFFNIIQLEKGFLSSLFCQLSYIYIMEGDQGGVMMIKRAEIDTRAPFRSVKEAVALFGEKVLAGEVYATKLKEMRGEASGNVNSKLGTVAAELEETKYNLERAREESTAMANHLTSLKEELERTKRELQKMKDRETEKLMMEFEIEDVKIVPDTTKFEVEKTRMSNERGPELQKKRYVTFANPPSLAQVMVPQGVEKLERHPSLRKKKKPLIPLIGGIFSRKKGNPEIASSP</sequence>
<evidence type="ECO:0000313" key="4">
    <source>
        <dbReference type="EMBL" id="TYH64719.1"/>
    </source>
</evidence>
<keyword evidence="2 3" id="KW-0175">Coiled coil</keyword>
<dbReference type="PANTHER" id="PTHR32054">
    <property type="entry name" value="HEAVY CHAIN, PUTATIVE, EXPRESSED-RELATED-RELATED"/>
    <property type="match status" value="1"/>
</dbReference>
<comment type="similarity">
    <text evidence="1">Belongs to the WEB family.</text>
</comment>
<dbReference type="GO" id="GO:0009903">
    <property type="term" value="P:chloroplast avoidance movement"/>
    <property type="evidence" value="ECO:0007669"/>
    <property type="project" value="TreeGrafter"/>
</dbReference>
<evidence type="ECO:0008006" key="6">
    <source>
        <dbReference type="Google" id="ProtNLM"/>
    </source>
</evidence>
<feature type="coiled-coil region" evidence="3">
    <location>
        <begin position="127"/>
        <end position="179"/>
    </location>
</feature>
<evidence type="ECO:0000256" key="3">
    <source>
        <dbReference type="SAM" id="Coils"/>
    </source>
</evidence>
<evidence type="ECO:0000256" key="1">
    <source>
        <dbReference type="ARBA" id="ARBA00005485"/>
    </source>
</evidence>